<dbReference type="Proteomes" id="UP000310108">
    <property type="component" value="Unassembled WGS sequence"/>
</dbReference>
<protein>
    <submittedName>
        <fullName evidence="1">Uncharacterized protein</fullName>
    </submittedName>
</protein>
<evidence type="ECO:0000313" key="2">
    <source>
        <dbReference type="Proteomes" id="UP000310108"/>
    </source>
</evidence>
<proteinExistence type="predicted"/>
<comment type="caution">
    <text evidence="1">The sequence shown here is derived from an EMBL/GenBank/DDBJ whole genome shotgun (WGS) entry which is preliminary data.</text>
</comment>
<name>A0A4U6X7A4_9PEZI</name>
<gene>
    <name evidence="1" type="ORF">CTA1_7052</name>
</gene>
<organism evidence="1 2">
    <name type="scientific">Colletotrichum tanaceti</name>
    <dbReference type="NCBI Taxonomy" id="1306861"/>
    <lineage>
        <taxon>Eukaryota</taxon>
        <taxon>Fungi</taxon>
        <taxon>Dikarya</taxon>
        <taxon>Ascomycota</taxon>
        <taxon>Pezizomycotina</taxon>
        <taxon>Sordariomycetes</taxon>
        <taxon>Hypocreomycetidae</taxon>
        <taxon>Glomerellales</taxon>
        <taxon>Glomerellaceae</taxon>
        <taxon>Colletotrichum</taxon>
        <taxon>Colletotrichum destructivum species complex</taxon>
    </lineage>
</organism>
<dbReference type="AlphaFoldDB" id="A0A4U6X7A4"/>
<reference evidence="1 2" key="1">
    <citation type="journal article" date="2019" name="PLoS ONE">
        <title>Comparative genome analysis indicates high evolutionary potential of pathogenicity genes in Colletotrichum tanaceti.</title>
        <authorList>
            <person name="Lelwala R.V."/>
            <person name="Korhonen P.K."/>
            <person name="Young N.D."/>
            <person name="Scott J.B."/>
            <person name="Ades P.A."/>
            <person name="Gasser R.B."/>
            <person name="Taylor P.W.J."/>
        </authorList>
    </citation>
    <scope>NUCLEOTIDE SEQUENCE [LARGE SCALE GENOMIC DNA]</scope>
    <source>
        <strain evidence="1">BRIP57314</strain>
    </source>
</reference>
<dbReference type="EMBL" id="PJEX01000311">
    <property type="protein sequence ID" value="TKW51371.1"/>
    <property type="molecule type" value="Genomic_DNA"/>
</dbReference>
<keyword evidence="2" id="KW-1185">Reference proteome</keyword>
<evidence type="ECO:0000313" key="1">
    <source>
        <dbReference type="EMBL" id="TKW51371.1"/>
    </source>
</evidence>
<accession>A0A4U6X7A4</accession>
<sequence length="171" mass="19073">MSSPPSSELVSIPVVVLGWKRTNGIVYFADILAESNAPYVMTAMVDFVETMEPYRYTPNNLGVVLHNLHPRPRALVVGTAVPPSLTDEITTVWNEYVDTVLKEEFPGEEWKKNVCSHVRTVPLCAMTEPDTIGTAMALNYRWRDLTGGNSYNFFTTSDLGLREQGMGIKTD</sequence>